<protein>
    <submittedName>
        <fullName evidence="2">Uncharacterized protein</fullName>
    </submittedName>
</protein>
<dbReference type="EMBL" id="AP018930">
    <property type="protein sequence ID" value="BBG27608.1"/>
    <property type="molecule type" value="Genomic_DNA"/>
</dbReference>
<accession>A0A510DX94</accession>
<organism evidence="2 4">
    <name type="scientific">Sulfuracidifex tepidarius</name>
    <dbReference type="NCBI Taxonomy" id="1294262"/>
    <lineage>
        <taxon>Archaea</taxon>
        <taxon>Thermoproteota</taxon>
        <taxon>Thermoprotei</taxon>
        <taxon>Sulfolobales</taxon>
        <taxon>Sulfolobaceae</taxon>
        <taxon>Sulfuracidifex</taxon>
    </lineage>
</organism>
<keyword evidence="4" id="KW-1185">Reference proteome</keyword>
<dbReference type="Proteomes" id="UP000325030">
    <property type="component" value="Chromosome"/>
</dbReference>
<evidence type="ECO:0000313" key="4">
    <source>
        <dbReference type="Proteomes" id="UP000322983"/>
    </source>
</evidence>
<proteinExistence type="predicted"/>
<reference evidence="2 4" key="2">
    <citation type="journal article" date="2020" name="Int. J. Syst. Evol. Microbiol.">
        <title>Sulfuracidifex tepidarius gen. nov., sp. nov. and transfer of Sulfolobus metallicus Huber and Stetter 1992 to the genus Sulfuracidifex as Sulfuracidifex metallicus comb. nov.</title>
        <authorList>
            <person name="Itoh T."/>
            <person name="Miura T."/>
            <person name="Sakai H.D."/>
            <person name="Kato S."/>
            <person name="Ohkuma M."/>
            <person name="Takashina T."/>
        </authorList>
    </citation>
    <scope>NUCLEOTIDE SEQUENCE [LARGE SCALE GENOMIC DNA]</scope>
    <source>
        <strain evidence="2 4">IC-006</strain>
        <strain evidence="3">IC-007</strain>
    </source>
</reference>
<evidence type="ECO:0000313" key="3">
    <source>
        <dbReference type="EMBL" id="BBG27608.1"/>
    </source>
</evidence>
<dbReference type="Proteomes" id="UP000322983">
    <property type="component" value="Chromosome"/>
</dbReference>
<gene>
    <name evidence="2" type="ORF">IC006_2158</name>
    <name evidence="3" type="ORF">IC007_2162</name>
</gene>
<accession>A0A510E6F4</accession>
<dbReference type="OrthoDB" id="37174at2157"/>
<feature type="transmembrane region" description="Helical" evidence="1">
    <location>
        <begin position="113"/>
        <end position="135"/>
    </location>
</feature>
<keyword evidence="1" id="KW-0812">Transmembrane</keyword>
<dbReference type="RefSeq" id="WP_054846237.1">
    <property type="nucleotide sequence ID" value="NZ_AP018929.1"/>
</dbReference>
<feature type="transmembrane region" description="Helical" evidence="1">
    <location>
        <begin position="21"/>
        <end position="45"/>
    </location>
</feature>
<dbReference type="GeneID" id="41718487"/>
<sequence length="139" mass="14796">MSKSVMEIYDQVNSVMSKNEYVPAISALELASLLFTYVAGMGIAVYKLPLLGVPITVHIYAAAADVILAIFLYGAAARSGRLGLKVVSIIDVLCILGAAFSGLFYFGGFSVPMYALGMGTGFVLGVAVTSFLLFYSMRR</sequence>
<dbReference type="KEGG" id="step:IC006_2158"/>
<evidence type="ECO:0000313" key="5">
    <source>
        <dbReference type="Proteomes" id="UP000325030"/>
    </source>
</evidence>
<dbReference type="STRING" id="1294262.GCA_001316085_02142"/>
<keyword evidence="1" id="KW-0472">Membrane</keyword>
<evidence type="ECO:0000313" key="2">
    <source>
        <dbReference type="EMBL" id="BBG24824.1"/>
    </source>
</evidence>
<evidence type="ECO:0000256" key="1">
    <source>
        <dbReference type="SAM" id="Phobius"/>
    </source>
</evidence>
<feature type="transmembrane region" description="Helical" evidence="1">
    <location>
        <begin position="86"/>
        <end position="107"/>
    </location>
</feature>
<dbReference type="EMBL" id="AP018929">
    <property type="protein sequence ID" value="BBG24824.1"/>
    <property type="molecule type" value="Genomic_DNA"/>
</dbReference>
<name>A0A510DX94_9CREN</name>
<dbReference type="AlphaFoldDB" id="A0A510DX94"/>
<keyword evidence="1" id="KW-1133">Transmembrane helix</keyword>
<reference evidence="5" key="1">
    <citation type="submission" date="2018-09" db="EMBL/GenBank/DDBJ databases">
        <title>Complete Genome Sequencing of Sulfolobus sp. JCM 16834.</title>
        <authorList>
            <person name="Kato S."/>
            <person name="Itoh T."/>
            <person name="Ohkuma M."/>
        </authorList>
    </citation>
    <scope>NUCLEOTIDE SEQUENCE [LARGE SCALE GENOMIC DNA]</scope>
    <source>
        <strain evidence="5">IC-007</strain>
    </source>
</reference>
<feature type="transmembrane region" description="Helical" evidence="1">
    <location>
        <begin position="51"/>
        <end position="74"/>
    </location>
</feature>